<feature type="region of interest" description="Disordered" evidence="5">
    <location>
        <begin position="249"/>
        <end position="274"/>
    </location>
</feature>
<dbReference type="InterPro" id="IPR017907">
    <property type="entry name" value="Znf_RING_CS"/>
</dbReference>
<dbReference type="PROSITE" id="PS00518">
    <property type="entry name" value="ZF_RING_1"/>
    <property type="match status" value="1"/>
</dbReference>
<evidence type="ECO:0000313" key="8">
    <source>
        <dbReference type="Proteomes" id="UP001465976"/>
    </source>
</evidence>
<protein>
    <recommendedName>
        <fullName evidence="6">RING-type domain-containing protein</fullName>
    </recommendedName>
</protein>
<dbReference type="Proteomes" id="UP001465976">
    <property type="component" value="Unassembled WGS sequence"/>
</dbReference>
<feature type="region of interest" description="Disordered" evidence="5">
    <location>
        <begin position="1"/>
        <end position="35"/>
    </location>
</feature>
<evidence type="ECO:0000256" key="1">
    <source>
        <dbReference type="ARBA" id="ARBA00022723"/>
    </source>
</evidence>
<proteinExistence type="predicted"/>
<keyword evidence="8" id="KW-1185">Reference proteome</keyword>
<evidence type="ECO:0000256" key="2">
    <source>
        <dbReference type="ARBA" id="ARBA00022771"/>
    </source>
</evidence>
<dbReference type="Gene3D" id="3.30.40.10">
    <property type="entry name" value="Zinc/RING finger domain, C3HC4 (zinc finger)"/>
    <property type="match status" value="1"/>
</dbReference>
<keyword evidence="2 4" id="KW-0863">Zinc-finger</keyword>
<comment type="caution">
    <text evidence="7">The sequence shown here is derived from an EMBL/GenBank/DDBJ whole genome shotgun (WGS) entry which is preliminary data.</text>
</comment>
<keyword evidence="1" id="KW-0479">Metal-binding</keyword>
<feature type="compositionally biased region" description="Low complexity" evidence="5">
    <location>
        <begin position="250"/>
        <end position="267"/>
    </location>
</feature>
<evidence type="ECO:0000256" key="4">
    <source>
        <dbReference type="PROSITE-ProRule" id="PRU00175"/>
    </source>
</evidence>
<feature type="compositionally biased region" description="Polar residues" evidence="5">
    <location>
        <begin position="167"/>
        <end position="176"/>
    </location>
</feature>
<dbReference type="SUPFAM" id="SSF57850">
    <property type="entry name" value="RING/U-box"/>
    <property type="match status" value="1"/>
</dbReference>
<dbReference type="EMBL" id="JBAHYK010000118">
    <property type="protein sequence ID" value="KAL0578132.1"/>
    <property type="molecule type" value="Genomic_DNA"/>
</dbReference>
<evidence type="ECO:0000256" key="3">
    <source>
        <dbReference type="ARBA" id="ARBA00022833"/>
    </source>
</evidence>
<dbReference type="InterPro" id="IPR001841">
    <property type="entry name" value="Znf_RING"/>
</dbReference>
<feature type="region of interest" description="Disordered" evidence="5">
    <location>
        <begin position="167"/>
        <end position="194"/>
    </location>
</feature>
<evidence type="ECO:0000259" key="6">
    <source>
        <dbReference type="PROSITE" id="PS50089"/>
    </source>
</evidence>
<dbReference type="InterPro" id="IPR013083">
    <property type="entry name" value="Znf_RING/FYVE/PHD"/>
</dbReference>
<sequence length="368" mass="39160">MSPPQRIWEGPQVKSPTTTAVPPLSAGNVSELTNAEKEKTLVSMVEGLVEDTDSMANENRCSDPDLPLTIYQSPIAFGGPSKPLSLSLNLDTNFRSSTSCTIFDPLGPPTTSVYTPSPDTSSPSGLAALPAVSPLASTPSDITMLNGPTTISSTPEFLAPSNVGLCQTRNNPQRSLPSRRDSASSVETRVDSAENSRALTTLRVNNHWKLYNDAIVSVTPPTGGHSKWKTDSVESGSPHFIDIPIATTISESEPSPSSGESSMQASPAATSPDLSSLSFSTVDMLSMEQELEPPLHQDTVDGNAGELIPRSLVYCRLCGLDPCDDCTATFCGHVYCNGCITRYVMKHSECPVCGSPALLYCLFRLNLT</sequence>
<organism evidence="7 8">
    <name type="scientific">Marasmius crinis-equi</name>
    <dbReference type="NCBI Taxonomy" id="585013"/>
    <lineage>
        <taxon>Eukaryota</taxon>
        <taxon>Fungi</taxon>
        <taxon>Dikarya</taxon>
        <taxon>Basidiomycota</taxon>
        <taxon>Agaricomycotina</taxon>
        <taxon>Agaricomycetes</taxon>
        <taxon>Agaricomycetidae</taxon>
        <taxon>Agaricales</taxon>
        <taxon>Marasmiineae</taxon>
        <taxon>Marasmiaceae</taxon>
        <taxon>Marasmius</taxon>
    </lineage>
</organism>
<dbReference type="PROSITE" id="PS50089">
    <property type="entry name" value="ZF_RING_2"/>
    <property type="match status" value="1"/>
</dbReference>
<gene>
    <name evidence="7" type="ORF">V5O48_003875</name>
</gene>
<name>A0ABR3FRN8_9AGAR</name>
<reference evidence="7 8" key="1">
    <citation type="submission" date="2024-02" db="EMBL/GenBank/DDBJ databases">
        <title>A draft genome for the cacao thread blight pathogen Marasmius crinis-equi.</title>
        <authorList>
            <person name="Cohen S.P."/>
            <person name="Baruah I.K."/>
            <person name="Amoako-Attah I."/>
            <person name="Bukari Y."/>
            <person name="Meinhardt L.W."/>
            <person name="Bailey B.A."/>
        </authorList>
    </citation>
    <scope>NUCLEOTIDE SEQUENCE [LARGE SCALE GENOMIC DNA]</scope>
    <source>
        <strain evidence="7 8">GH-76</strain>
    </source>
</reference>
<accession>A0ABR3FRN8</accession>
<evidence type="ECO:0000313" key="7">
    <source>
        <dbReference type="EMBL" id="KAL0578132.1"/>
    </source>
</evidence>
<evidence type="ECO:0000256" key="5">
    <source>
        <dbReference type="SAM" id="MobiDB-lite"/>
    </source>
</evidence>
<keyword evidence="3" id="KW-0862">Zinc</keyword>
<feature type="domain" description="RING-type" evidence="6">
    <location>
        <begin position="315"/>
        <end position="353"/>
    </location>
</feature>
<feature type="compositionally biased region" description="Basic and acidic residues" evidence="5">
    <location>
        <begin position="178"/>
        <end position="194"/>
    </location>
</feature>